<gene>
    <name evidence="1" type="ORF">DET56_1214</name>
</gene>
<reference evidence="1 2" key="1">
    <citation type="submission" date="2018-05" db="EMBL/GenBank/DDBJ databases">
        <title>Freshwater and sediment microbial communities from various areas in North America, analyzing microbe dynamics in response to fracking.</title>
        <authorList>
            <person name="Lamendella R."/>
        </authorList>
    </citation>
    <scope>NUCLEOTIDE SEQUENCE [LARGE SCALE GENOMIC DNA]</scope>
    <source>
        <strain evidence="1 2">DB-3</strain>
    </source>
</reference>
<dbReference type="Proteomes" id="UP000247078">
    <property type="component" value="Unassembled WGS sequence"/>
</dbReference>
<dbReference type="EMBL" id="QGTZ01000021">
    <property type="protein sequence ID" value="PWW32994.1"/>
    <property type="molecule type" value="Genomic_DNA"/>
</dbReference>
<evidence type="ECO:0000313" key="2">
    <source>
        <dbReference type="Proteomes" id="UP000247078"/>
    </source>
</evidence>
<protein>
    <submittedName>
        <fullName evidence="1">Uncharacterized protein</fullName>
    </submittedName>
</protein>
<organism evidence="1 2">
    <name type="scientific">Paenibacillus pabuli</name>
    <dbReference type="NCBI Taxonomy" id="1472"/>
    <lineage>
        <taxon>Bacteria</taxon>
        <taxon>Bacillati</taxon>
        <taxon>Bacillota</taxon>
        <taxon>Bacilli</taxon>
        <taxon>Bacillales</taxon>
        <taxon>Paenibacillaceae</taxon>
        <taxon>Paenibacillus</taxon>
    </lineage>
</organism>
<proteinExistence type="predicted"/>
<comment type="caution">
    <text evidence="1">The sequence shown here is derived from an EMBL/GenBank/DDBJ whole genome shotgun (WGS) entry which is preliminary data.</text>
</comment>
<sequence>MERAAVSFGGDFNQYCRQVGLSHSHRGHEAWRVWPVEAGVSRLDVE</sequence>
<name>A0A855XY08_9BACL</name>
<evidence type="ECO:0000313" key="1">
    <source>
        <dbReference type="EMBL" id="PWW32994.1"/>
    </source>
</evidence>
<dbReference type="RefSeq" id="WP_167434894.1">
    <property type="nucleotide sequence ID" value="NZ_QGTZ01000021.1"/>
</dbReference>
<accession>A0A855XY08</accession>
<dbReference type="AlphaFoldDB" id="A0A855XY08"/>